<accession>A0A0H2VK43</accession>
<keyword evidence="5" id="KW-0676">Redox-active center</keyword>
<evidence type="ECO:0000256" key="5">
    <source>
        <dbReference type="ARBA" id="ARBA00023284"/>
    </source>
</evidence>
<dbReference type="GO" id="GO:0016491">
    <property type="term" value="F:oxidoreductase activity"/>
    <property type="evidence" value="ECO:0007669"/>
    <property type="project" value="UniProtKB-KW"/>
</dbReference>
<evidence type="ECO:0000256" key="6">
    <source>
        <dbReference type="SAM" id="SignalP"/>
    </source>
</evidence>
<dbReference type="RefSeq" id="WP_011082784.1">
    <property type="nucleotide sequence ID" value="NC_004461.1"/>
</dbReference>
<dbReference type="PROSITE" id="PS00195">
    <property type="entry name" value="GLUTAREDOXIN_1"/>
    <property type="match status" value="1"/>
</dbReference>
<dbReference type="OrthoDB" id="117402at2"/>
<dbReference type="Pfam" id="PF13462">
    <property type="entry name" value="Thioredoxin_4"/>
    <property type="match status" value="1"/>
</dbReference>
<feature type="signal peptide" evidence="6">
    <location>
        <begin position="1"/>
        <end position="18"/>
    </location>
</feature>
<evidence type="ECO:0000256" key="3">
    <source>
        <dbReference type="ARBA" id="ARBA00023002"/>
    </source>
</evidence>
<dbReference type="PROSITE" id="PS51257">
    <property type="entry name" value="PROKAR_LIPOPROTEIN"/>
    <property type="match status" value="1"/>
</dbReference>
<dbReference type="InterPro" id="IPR012336">
    <property type="entry name" value="Thioredoxin-like_fold"/>
</dbReference>
<feature type="domain" description="Thioredoxin-like fold" evidence="7">
    <location>
        <begin position="31"/>
        <end position="195"/>
    </location>
</feature>
<keyword evidence="4" id="KW-1015">Disulfide bond</keyword>
<dbReference type="PATRIC" id="fig|176280.10.peg.1940"/>
<evidence type="ECO:0000313" key="8">
    <source>
        <dbReference type="EMBL" id="AAO05628.1"/>
    </source>
</evidence>
<evidence type="ECO:0000259" key="7">
    <source>
        <dbReference type="Pfam" id="PF13462"/>
    </source>
</evidence>
<dbReference type="HOGENOM" id="CLU_000288_47_1_9"/>
<gene>
    <name evidence="8" type="ordered locus">SE_1987</name>
</gene>
<comment type="similarity">
    <text evidence="1">Belongs to the thioredoxin family. DsbA subfamily.</text>
</comment>
<organism evidence="8 9">
    <name type="scientific">Staphylococcus epidermidis (strain ATCC 12228 / FDA PCI 1200)</name>
    <dbReference type="NCBI Taxonomy" id="176280"/>
    <lineage>
        <taxon>Bacteria</taxon>
        <taxon>Bacillati</taxon>
        <taxon>Bacillota</taxon>
        <taxon>Bacilli</taxon>
        <taxon>Bacillales</taxon>
        <taxon>Staphylococcaceae</taxon>
        <taxon>Staphylococcus</taxon>
    </lineage>
</organism>
<dbReference type="KEGG" id="sep:SE_1987"/>
<dbReference type="InterPro" id="IPR011767">
    <property type="entry name" value="GLR_AS"/>
</dbReference>
<protein>
    <recommendedName>
        <fullName evidence="7">Thioredoxin-like fold domain-containing protein</fullName>
    </recommendedName>
</protein>
<keyword evidence="3" id="KW-0560">Oxidoreductase</keyword>
<dbReference type="SUPFAM" id="SSF52833">
    <property type="entry name" value="Thioredoxin-like"/>
    <property type="match status" value="1"/>
</dbReference>
<evidence type="ECO:0000256" key="4">
    <source>
        <dbReference type="ARBA" id="ARBA00023157"/>
    </source>
</evidence>
<dbReference type="eggNOG" id="COG1651">
    <property type="taxonomic scope" value="Bacteria"/>
</dbReference>
<dbReference type="EMBL" id="AE015929">
    <property type="protein sequence ID" value="AAO05628.1"/>
    <property type="molecule type" value="Genomic_DNA"/>
</dbReference>
<reference evidence="8 9" key="1">
    <citation type="journal article" date="2003" name="Mol. Microbiol.">
        <title>Genome-based analysis of virulence genes in a non-biofilm-forming Staphylococcus epidermidis strain (ATCC 12228).</title>
        <authorList>
            <person name="Zhang Y.Q."/>
            <person name="Ren S.X."/>
            <person name="Li H.L."/>
            <person name="Wang Y.X."/>
            <person name="Fu G."/>
            <person name="Yang J."/>
            <person name="Qin Z.Q."/>
            <person name="Miao Y.G."/>
            <person name="Wang W.Y."/>
            <person name="Chen R.S."/>
            <person name="Shen Y."/>
            <person name="Chen Z."/>
            <person name="Yuan Z.H."/>
            <person name="Zhao G.P."/>
            <person name="Qu D."/>
            <person name="Danchin A."/>
            <person name="Wen Y.M."/>
        </authorList>
    </citation>
    <scope>NUCLEOTIDE SEQUENCE [LARGE SCALE GENOMIC DNA]</scope>
    <source>
        <strain evidence="9">ATCC 12228 / FDA PCI 1200</strain>
    </source>
</reference>
<dbReference type="PANTHER" id="PTHR13887">
    <property type="entry name" value="GLUTATHIONE S-TRANSFERASE KAPPA"/>
    <property type="match status" value="1"/>
</dbReference>
<dbReference type="InterPro" id="IPR036249">
    <property type="entry name" value="Thioredoxin-like_sf"/>
</dbReference>
<keyword evidence="2 6" id="KW-0732">Signal</keyword>
<dbReference type="CDD" id="cd02972">
    <property type="entry name" value="DsbA_family"/>
    <property type="match status" value="1"/>
</dbReference>
<sequence>MKKLIGLLMILCMVLLYSCSGPMDSPKHSNNSKPVVVIYGDYKCPYCKKTEDRVMPKLKKKYIDTNKIKYQYVNLAFLGKDSIVGSRAQHAVNHYAPKTSLEFQKLMFNQQKDEHKQWITTRLVDKQIDKLSISDDTKKKIKTDYKTKGSISWKKAKEDQQIAKKNHIKQTPTAFVNDNKVEDPYDFSSYEMLLENEK</sequence>
<dbReference type="Gene3D" id="3.40.30.10">
    <property type="entry name" value="Glutaredoxin"/>
    <property type="match status" value="1"/>
</dbReference>
<dbReference type="Proteomes" id="UP000001411">
    <property type="component" value="Chromosome"/>
</dbReference>
<evidence type="ECO:0000256" key="2">
    <source>
        <dbReference type="ARBA" id="ARBA00022729"/>
    </source>
</evidence>
<evidence type="ECO:0000256" key="1">
    <source>
        <dbReference type="ARBA" id="ARBA00005791"/>
    </source>
</evidence>
<evidence type="ECO:0000313" key="9">
    <source>
        <dbReference type="Proteomes" id="UP000001411"/>
    </source>
</evidence>
<name>A0A0H2VK43_STAES</name>
<dbReference type="PANTHER" id="PTHR13887:SF14">
    <property type="entry name" value="DISULFIDE BOND FORMATION PROTEIN D"/>
    <property type="match status" value="1"/>
</dbReference>
<proteinExistence type="inferred from homology"/>
<feature type="chain" id="PRO_5039099240" description="Thioredoxin-like fold domain-containing protein" evidence="6">
    <location>
        <begin position="19"/>
        <end position="198"/>
    </location>
</feature>
<dbReference type="AlphaFoldDB" id="A0A0H2VK43"/>